<sequence>MSHDLSSLDPASVYGNAGDAKEDDVDLVDVNVALQEDIRHGKRSSHPFETREEPHVDVTGEEGDWEAGDKCDESDGFQSIDSGDEGGSASGLP</sequence>
<evidence type="ECO:0000313" key="2">
    <source>
        <dbReference type="EMBL" id="PKI48386.1"/>
    </source>
</evidence>
<keyword evidence="3" id="KW-1185">Reference proteome</keyword>
<proteinExistence type="predicted"/>
<name>A0A2I0IY82_PUNGR</name>
<accession>A0A2I0IY82</accession>
<feature type="region of interest" description="Disordered" evidence="1">
    <location>
        <begin position="1"/>
        <end position="93"/>
    </location>
</feature>
<evidence type="ECO:0000313" key="3">
    <source>
        <dbReference type="Proteomes" id="UP000233551"/>
    </source>
</evidence>
<feature type="compositionally biased region" description="Basic and acidic residues" evidence="1">
    <location>
        <begin position="46"/>
        <end position="58"/>
    </location>
</feature>
<protein>
    <submittedName>
        <fullName evidence="2">Uncharacterized protein</fullName>
    </submittedName>
</protein>
<organism evidence="2 3">
    <name type="scientific">Punica granatum</name>
    <name type="common">Pomegranate</name>
    <dbReference type="NCBI Taxonomy" id="22663"/>
    <lineage>
        <taxon>Eukaryota</taxon>
        <taxon>Viridiplantae</taxon>
        <taxon>Streptophyta</taxon>
        <taxon>Embryophyta</taxon>
        <taxon>Tracheophyta</taxon>
        <taxon>Spermatophyta</taxon>
        <taxon>Magnoliopsida</taxon>
        <taxon>eudicotyledons</taxon>
        <taxon>Gunneridae</taxon>
        <taxon>Pentapetalae</taxon>
        <taxon>rosids</taxon>
        <taxon>malvids</taxon>
        <taxon>Myrtales</taxon>
        <taxon>Lythraceae</taxon>
        <taxon>Punica</taxon>
    </lineage>
</organism>
<comment type="caution">
    <text evidence="2">The sequence shown here is derived from an EMBL/GenBank/DDBJ whole genome shotgun (WGS) entry which is preliminary data.</text>
</comment>
<dbReference type="AlphaFoldDB" id="A0A2I0IY82"/>
<evidence type="ECO:0000256" key="1">
    <source>
        <dbReference type="SAM" id="MobiDB-lite"/>
    </source>
</evidence>
<dbReference type="EMBL" id="PGOL01002399">
    <property type="protein sequence ID" value="PKI48386.1"/>
    <property type="molecule type" value="Genomic_DNA"/>
</dbReference>
<dbReference type="Proteomes" id="UP000233551">
    <property type="component" value="Unassembled WGS sequence"/>
</dbReference>
<gene>
    <name evidence="2" type="ORF">CRG98_031239</name>
</gene>
<reference evidence="2 3" key="1">
    <citation type="submission" date="2017-11" db="EMBL/GenBank/DDBJ databases">
        <title>De-novo sequencing of pomegranate (Punica granatum L.) genome.</title>
        <authorList>
            <person name="Akparov Z."/>
            <person name="Amiraslanov A."/>
            <person name="Hajiyeva S."/>
            <person name="Abbasov M."/>
            <person name="Kaur K."/>
            <person name="Hamwieh A."/>
            <person name="Solovyev V."/>
            <person name="Salamov A."/>
            <person name="Braich B."/>
            <person name="Kosarev P."/>
            <person name="Mahmoud A."/>
            <person name="Hajiyev E."/>
            <person name="Babayeva S."/>
            <person name="Izzatullayeva V."/>
            <person name="Mammadov A."/>
            <person name="Mammadov A."/>
            <person name="Sharifova S."/>
            <person name="Ojaghi J."/>
            <person name="Eynullazada K."/>
            <person name="Bayramov B."/>
            <person name="Abdulazimova A."/>
            <person name="Shahmuradov I."/>
        </authorList>
    </citation>
    <scope>NUCLEOTIDE SEQUENCE [LARGE SCALE GENOMIC DNA]</scope>
    <source>
        <strain evidence="3">cv. AG2017</strain>
        <tissue evidence="2">Leaf</tissue>
    </source>
</reference>